<reference evidence="2" key="1">
    <citation type="journal article" date="2019" name="Int. J. Syst. Evol. Microbiol.">
        <title>The Global Catalogue of Microorganisms (GCM) 10K type strain sequencing project: providing services to taxonomists for standard genome sequencing and annotation.</title>
        <authorList>
            <consortium name="The Broad Institute Genomics Platform"/>
            <consortium name="The Broad Institute Genome Sequencing Center for Infectious Disease"/>
            <person name="Wu L."/>
            <person name="Ma J."/>
        </authorList>
    </citation>
    <scope>NUCLEOTIDE SEQUENCE [LARGE SCALE GENOMIC DNA]</scope>
    <source>
        <strain evidence="2">JCM 18657</strain>
    </source>
</reference>
<gene>
    <name evidence="1" type="ORF">ACFQWB_11840</name>
</gene>
<accession>A0ABW2V6E9</accession>
<name>A0ABW2V6E9_9BACL</name>
<dbReference type="Proteomes" id="UP001596528">
    <property type="component" value="Unassembled WGS sequence"/>
</dbReference>
<evidence type="ECO:0000313" key="2">
    <source>
        <dbReference type="Proteomes" id="UP001596528"/>
    </source>
</evidence>
<evidence type="ECO:0000313" key="1">
    <source>
        <dbReference type="EMBL" id="MFC7750610.1"/>
    </source>
</evidence>
<dbReference type="EMBL" id="JBHTGQ010000026">
    <property type="protein sequence ID" value="MFC7750610.1"/>
    <property type="molecule type" value="Genomic_DNA"/>
</dbReference>
<protein>
    <submittedName>
        <fullName evidence="1">Uncharacterized protein</fullName>
    </submittedName>
</protein>
<sequence length="105" mass="11218">MRSEAARLKLELLDSLIASQRALARLLEAVADVAAHAGIGGSGELVREVRAIRRLQQAMAAEAGLVNVREVKAGAPGSVWVNPRHSGIWRPAHRGLPEDTPGITR</sequence>
<proteinExistence type="predicted"/>
<organism evidence="1 2">
    <name type="scientific">Paenibacillus thermoaerophilus</name>
    <dbReference type="NCBI Taxonomy" id="1215385"/>
    <lineage>
        <taxon>Bacteria</taxon>
        <taxon>Bacillati</taxon>
        <taxon>Bacillota</taxon>
        <taxon>Bacilli</taxon>
        <taxon>Bacillales</taxon>
        <taxon>Paenibacillaceae</taxon>
        <taxon>Paenibacillus</taxon>
    </lineage>
</organism>
<comment type="caution">
    <text evidence="1">The sequence shown here is derived from an EMBL/GenBank/DDBJ whole genome shotgun (WGS) entry which is preliminary data.</text>
</comment>
<keyword evidence="2" id="KW-1185">Reference proteome</keyword>
<dbReference type="RefSeq" id="WP_138788735.1">
    <property type="nucleotide sequence ID" value="NZ_JBHTGQ010000026.1"/>
</dbReference>